<organism evidence="1 2">
    <name type="scientific">Chitinophaga ginsengisegetis</name>
    <dbReference type="NCBI Taxonomy" id="393003"/>
    <lineage>
        <taxon>Bacteria</taxon>
        <taxon>Pseudomonadati</taxon>
        <taxon>Bacteroidota</taxon>
        <taxon>Chitinophagia</taxon>
        <taxon>Chitinophagales</taxon>
        <taxon>Chitinophagaceae</taxon>
        <taxon>Chitinophaga</taxon>
    </lineage>
</organism>
<proteinExistence type="predicted"/>
<reference evidence="1 2" key="1">
    <citation type="submission" date="2017-02" db="EMBL/GenBank/DDBJ databases">
        <authorList>
            <person name="Peterson S.W."/>
        </authorList>
    </citation>
    <scope>NUCLEOTIDE SEQUENCE [LARGE SCALE GENOMIC DNA]</scope>
    <source>
        <strain evidence="1 2">DSM 18108</strain>
    </source>
</reference>
<dbReference type="STRING" id="393003.SAMN05660461_1592"/>
<accession>A0A1T5NHD3</accession>
<name>A0A1T5NHD3_9BACT</name>
<evidence type="ECO:0000313" key="1">
    <source>
        <dbReference type="EMBL" id="SKC99767.1"/>
    </source>
</evidence>
<dbReference type="EMBL" id="FUZZ01000001">
    <property type="protein sequence ID" value="SKC99767.1"/>
    <property type="molecule type" value="Genomic_DNA"/>
</dbReference>
<gene>
    <name evidence="1" type="ORF">SAMN05660461_1592</name>
</gene>
<protein>
    <submittedName>
        <fullName evidence="1">Uncharacterized protein</fullName>
    </submittedName>
</protein>
<evidence type="ECO:0000313" key="2">
    <source>
        <dbReference type="Proteomes" id="UP000190166"/>
    </source>
</evidence>
<dbReference type="Proteomes" id="UP000190166">
    <property type="component" value="Unassembled WGS sequence"/>
</dbReference>
<keyword evidence="2" id="KW-1185">Reference proteome</keyword>
<dbReference type="AlphaFoldDB" id="A0A1T5NHD3"/>
<sequence>MNKLFYHRIIYRTWRSNSDIICSKGWNVIATMRIPQKQEGLIINI</sequence>